<sequence>AATPGAPQGSHLGPPPLNIFINDIVDIIKVDSLLFADDVKLYSSVESEVDCLNLQCGLDAVKSWCLQNDMTLNINKSSCITFHRTKSPIYFNYTLDGALLSRSNIVRDLGIVLSEDLTPHEHINNICARAAKALGFITRSSTDFHDPTVLGTLHCTLVRPLLEYSCVMWSPHQVTLVRQIQSIQDKFIRLFGCRLGFAYRDVPLRLIEEELGLCSLETRRSIQGVMFLHKLITGGIVCPEILRGVFFRCPMGTRSSELFGRRHVGSNYEANSTLIRIQRLGNIVSPHVDFFADSVTVVKKKTVNALVL</sequence>
<feature type="non-terminal residue" evidence="2">
    <location>
        <position position="1"/>
    </location>
</feature>
<dbReference type="InterPro" id="IPR000477">
    <property type="entry name" value="RT_dom"/>
</dbReference>
<dbReference type="Pfam" id="PF00078">
    <property type="entry name" value="RVT_1"/>
    <property type="match status" value="1"/>
</dbReference>
<dbReference type="PRINTS" id="PR01345">
    <property type="entry name" value="CERVTRCPTASE"/>
</dbReference>
<evidence type="ECO:0000313" key="2">
    <source>
        <dbReference type="EMBL" id="JAS79153.1"/>
    </source>
</evidence>
<proteinExistence type="predicted"/>
<accession>A0A1B6HWW5</accession>
<evidence type="ECO:0000259" key="1">
    <source>
        <dbReference type="PROSITE" id="PS50878"/>
    </source>
</evidence>
<reference evidence="2" key="1">
    <citation type="submission" date="2015-11" db="EMBL/GenBank/DDBJ databases">
        <title>De novo transcriptome assembly of four potential Pierce s Disease insect vectors from Arizona vineyards.</title>
        <authorList>
            <person name="Tassone E.E."/>
        </authorList>
    </citation>
    <scope>NUCLEOTIDE SEQUENCE</scope>
</reference>
<organism evidence="2">
    <name type="scientific">Homalodisca liturata</name>
    <dbReference type="NCBI Taxonomy" id="320908"/>
    <lineage>
        <taxon>Eukaryota</taxon>
        <taxon>Metazoa</taxon>
        <taxon>Ecdysozoa</taxon>
        <taxon>Arthropoda</taxon>
        <taxon>Hexapoda</taxon>
        <taxon>Insecta</taxon>
        <taxon>Pterygota</taxon>
        <taxon>Neoptera</taxon>
        <taxon>Paraneoptera</taxon>
        <taxon>Hemiptera</taxon>
        <taxon>Auchenorrhyncha</taxon>
        <taxon>Membracoidea</taxon>
        <taxon>Cicadellidae</taxon>
        <taxon>Cicadellinae</taxon>
        <taxon>Proconiini</taxon>
        <taxon>Homalodisca</taxon>
    </lineage>
</organism>
<dbReference type="AlphaFoldDB" id="A0A1B6HWW5"/>
<feature type="domain" description="Reverse transcriptase" evidence="1">
    <location>
        <begin position="1"/>
        <end position="95"/>
    </location>
</feature>
<gene>
    <name evidence="2" type="ORF">g.3833</name>
</gene>
<dbReference type="PROSITE" id="PS50878">
    <property type="entry name" value="RT_POL"/>
    <property type="match status" value="1"/>
</dbReference>
<dbReference type="EMBL" id="GECU01028553">
    <property type="protein sequence ID" value="JAS79153.1"/>
    <property type="molecule type" value="Transcribed_RNA"/>
</dbReference>
<dbReference type="PANTHER" id="PTHR33332">
    <property type="entry name" value="REVERSE TRANSCRIPTASE DOMAIN-CONTAINING PROTEIN"/>
    <property type="match status" value="1"/>
</dbReference>
<name>A0A1B6HWW5_9HEMI</name>
<protein>
    <recommendedName>
        <fullName evidence="1">Reverse transcriptase domain-containing protein</fullName>
    </recommendedName>
</protein>